<dbReference type="PANTHER" id="PTHR21152:SF40">
    <property type="entry name" value="ALANINE--GLYOXYLATE AMINOTRANSFERASE"/>
    <property type="match status" value="1"/>
</dbReference>
<dbReference type="InterPro" id="IPR015424">
    <property type="entry name" value="PyrdxlP-dep_Trfase"/>
</dbReference>
<dbReference type="Proteomes" id="UP001365405">
    <property type="component" value="Unassembled WGS sequence"/>
</dbReference>
<name>A0ABU9CQA2_9BURK</name>
<keyword evidence="3" id="KW-0663">Pyridoxal phosphate</keyword>
<keyword evidence="6" id="KW-1185">Reference proteome</keyword>
<reference evidence="5 6" key="1">
    <citation type="submission" date="2024-04" db="EMBL/GenBank/DDBJ databases">
        <title>Novel species of the genus Ideonella isolated from streams.</title>
        <authorList>
            <person name="Lu H."/>
        </authorList>
    </citation>
    <scope>NUCLEOTIDE SEQUENCE [LARGE SCALE GENOMIC DNA]</scope>
    <source>
        <strain evidence="5 6">DXS22W</strain>
    </source>
</reference>
<protein>
    <submittedName>
        <fullName evidence="5">Aminotransferase class V-fold PLP-dependent enzyme</fullName>
    </submittedName>
</protein>
<dbReference type="Pfam" id="PF00266">
    <property type="entry name" value="Aminotran_5"/>
    <property type="match status" value="1"/>
</dbReference>
<dbReference type="InterPro" id="IPR000192">
    <property type="entry name" value="Aminotrans_V_dom"/>
</dbReference>
<dbReference type="RefSeq" id="WP_341412450.1">
    <property type="nucleotide sequence ID" value="NZ_JBBUTH010000010.1"/>
</dbReference>
<evidence type="ECO:0000256" key="2">
    <source>
        <dbReference type="ARBA" id="ARBA00009236"/>
    </source>
</evidence>
<dbReference type="PIRSF" id="PIRSF000524">
    <property type="entry name" value="SPT"/>
    <property type="match status" value="1"/>
</dbReference>
<dbReference type="GO" id="GO:0008483">
    <property type="term" value="F:transaminase activity"/>
    <property type="evidence" value="ECO:0007669"/>
    <property type="project" value="UniProtKB-KW"/>
</dbReference>
<comment type="similarity">
    <text evidence="2">Belongs to the class-V pyridoxal-phosphate-dependent aminotransferase family.</text>
</comment>
<keyword evidence="5" id="KW-0808">Transferase</keyword>
<evidence type="ECO:0000256" key="1">
    <source>
        <dbReference type="ARBA" id="ARBA00001933"/>
    </source>
</evidence>
<dbReference type="EMBL" id="JBBUTH010000010">
    <property type="protein sequence ID" value="MEK8052727.1"/>
    <property type="molecule type" value="Genomic_DNA"/>
</dbReference>
<evidence type="ECO:0000259" key="4">
    <source>
        <dbReference type="Pfam" id="PF00266"/>
    </source>
</evidence>
<dbReference type="InterPro" id="IPR024169">
    <property type="entry name" value="SP_NH2Trfase/AEP_transaminase"/>
</dbReference>
<evidence type="ECO:0000313" key="6">
    <source>
        <dbReference type="Proteomes" id="UP001365405"/>
    </source>
</evidence>
<evidence type="ECO:0000313" key="5">
    <source>
        <dbReference type="EMBL" id="MEK8052727.1"/>
    </source>
</evidence>
<dbReference type="InterPro" id="IPR015421">
    <property type="entry name" value="PyrdxlP-dep_Trfase_major"/>
</dbReference>
<gene>
    <name evidence="5" type="ORF">AACH10_20925</name>
</gene>
<accession>A0ABU9CQA2</accession>
<dbReference type="Gene3D" id="3.40.640.10">
    <property type="entry name" value="Type I PLP-dependent aspartate aminotransferase-like (Major domain)"/>
    <property type="match status" value="1"/>
</dbReference>
<evidence type="ECO:0000256" key="3">
    <source>
        <dbReference type="ARBA" id="ARBA00022898"/>
    </source>
</evidence>
<dbReference type="Gene3D" id="3.90.1150.10">
    <property type="entry name" value="Aspartate Aminotransferase, domain 1"/>
    <property type="match status" value="1"/>
</dbReference>
<comment type="caution">
    <text evidence="5">The sequence shown here is derived from an EMBL/GenBank/DDBJ whole genome shotgun (WGS) entry which is preliminary data.</text>
</comment>
<organism evidence="5 6">
    <name type="scientific">Pseudaquabacterium inlustre</name>
    <dbReference type="NCBI Taxonomy" id="2984192"/>
    <lineage>
        <taxon>Bacteria</taxon>
        <taxon>Pseudomonadati</taxon>
        <taxon>Pseudomonadota</taxon>
        <taxon>Betaproteobacteria</taxon>
        <taxon>Burkholderiales</taxon>
        <taxon>Sphaerotilaceae</taxon>
        <taxon>Pseudaquabacterium</taxon>
    </lineage>
</organism>
<dbReference type="SUPFAM" id="SSF53383">
    <property type="entry name" value="PLP-dependent transferases"/>
    <property type="match status" value="1"/>
</dbReference>
<dbReference type="InterPro" id="IPR015422">
    <property type="entry name" value="PyrdxlP-dep_Trfase_small"/>
</dbReference>
<proteinExistence type="inferred from homology"/>
<keyword evidence="5" id="KW-0032">Aminotransferase</keyword>
<comment type="cofactor">
    <cofactor evidence="1">
        <name>pyridoxal 5'-phosphate</name>
        <dbReference type="ChEBI" id="CHEBI:597326"/>
    </cofactor>
</comment>
<feature type="domain" description="Aminotransferase class V" evidence="4">
    <location>
        <begin position="37"/>
        <end position="295"/>
    </location>
</feature>
<dbReference type="PANTHER" id="PTHR21152">
    <property type="entry name" value="AMINOTRANSFERASE CLASS V"/>
    <property type="match status" value="1"/>
</dbReference>
<sequence>MLRLDQHATGHHFLQIPGPSPVPDRILRAMSLPTIDHRGPEFGALGRRVLSGIREVFQTQHPVVIYPASGTGAWEAALVNTCSPGDPVLMFETGHFASLWQKMAARLGLETEVLSYQGADDQLPAAPGWRRGVQADLIEARLKQDTAHRIRAVCVVHNETSTGVTSDIAAVRRAIDAAGHPALLMVDSISGLASAEYRHDAWGVDVTVSGSQKGLMLPPGISFNALSPKALEASKTARLPKAFWAWDEIVAMNADGYWPYTPSTNLLYGLAEALDMLREEGLANVFARHQRWAAGVRAAVNAWGLPIQCADPAVYSPVLTGVITPPGVDADALRKLIHQRFDLSLGTGLGKLKGRMFRMGHLGDSNDLTLLAMVAGVEMGLKLAGIAIAGSGVHAAMDHFAAHPGAALTPLA</sequence>